<dbReference type="InterPro" id="IPR014729">
    <property type="entry name" value="Rossmann-like_a/b/a_fold"/>
</dbReference>
<proteinExistence type="inferred from homology"/>
<dbReference type="InterPro" id="IPR006016">
    <property type="entry name" value="UspA"/>
</dbReference>
<dbReference type="RefSeq" id="WP_090479463.1">
    <property type="nucleotide sequence ID" value="NZ_LT629710.1"/>
</dbReference>
<reference evidence="3 4" key="1">
    <citation type="submission" date="2016-10" db="EMBL/GenBank/DDBJ databases">
        <authorList>
            <person name="de Groot N.N."/>
        </authorList>
    </citation>
    <scope>NUCLEOTIDE SEQUENCE [LARGE SCALE GENOMIC DNA]</scope>
    <source>
        <strain evidence="4">P4-7,KCTC 19426,CECT 7604</strain>
    </source>
</reference>
<dbReference type="PRINTS" id="PR01438">
    <property type="entry name" value="UNVRSLSTRESS"/>
</dbReference>
<comment type="similarity">
    <text evidence="1">Belongs to the universal stress protein A family.</text>
</comment>
<dbReference type="InterPro" id="IPR006015">
    <property type="entry name" value="Universal_stress_UspA"/>
</dbReference>
<dbReference type="STRING" id="1090615.SAMN04515671_3986"/>
<dbReference type="AlphaFoldDB" id="A0A1H0SAV1"/>
<gene>
    <name evidence="3" type="ORF">SAMN04515671_3986</name>
</gene>
<organism evidence="3 4">
    <name type="scientific">Nakamurella panacisegetis</name>
    <dbReference type="NCBI Taxonomy" id="1090615"/>
    <lineage>
        <taxon>Bacteria</taxon>
        <taxon>Bacillati</taxon>
        <taxon>Actinomycetota</taxon>
        <taxon>Actinomycetes</taxon>
        <taxon>Nakamurellales</taxon>
        <taxon>Nakamurellaceae</taxon>
        <taxon>Nakamurella</taxon>
    </lineage>
</organism>
<feature type="domain" description="UspA" evidence="2">
    <location>
        <begin position="10"/>
        <end position="141"/>
    </location>
</feature>
<dbReference type="SUPFAM" id="SSF52402">
    <property type="entry name" value="Adenine nucleotide alpha hydrolases-like"/>
    <property type="match status" value="1"/>
</dbReference>
<sequence>MNDPRTDVGQILVAVDGSPASLEALRHAHRMATLLGDELVAVTAWQPFRRLVLPPPTAHPQEAAEQLLAASVIEAFRGQVTPLVRTMVVEGDPADCLVKLSRDADLLVVGSRGHSGLAGAVLGSVSAHCAAHAHCSVLVVHAPPGAAAAEDAEAAVESPDPAERIVVTY</sequence>
<evidence type="ECO:0000256" key="1">
    <source>
        <dbReference type="ARBA" id="ARBA00008791"/>
    </source>
</evidence>
<dbReference type="EMBL" id="LT629710">
    <property type="protein sequence ID" value="SDP38649.1"/>
    <property type="molecule type" value="Genomic_DNA"/>
</dbReference>
<dbReference type="Gene3D" id="3.40.50.620">
    <property type="entry name" value="HUPs"/>
    <property type="match status" value="1"/>
</dbReference>
<dbReference type="PANTHER" id="PTHR31964">
    <property type="entry name" value="ADENINE NUCLEOTIDE ALPHA HYDROLASES-LIKE SUPERFAMILY PROTEIN"/>
    <property type="match status" value="1"/>
</dbReference>
<dbReference type="Pfam" id="PF00582">
    <property type="entry name" value="Usp"/>
    <property type="match status" value="1"/>
</dbReference>
<evidence type="ECO:0000259" key="2">
    <source>
        <dbReference type="Pfam" id="PF00582"/>
    </source>
</evidence>
<accession>A0A1H0SAV1</accession>
<dbReference type="CDD" id="cd00293">
    <property type="entry name" value="USP-like"/>
    <property type="match status" value="1"/>
</dbReference>
<name>A0A1H0SAV1_9ACTN</name>
<dbReference type="Proteomes" id="UP000198741">
    <property type="component" value="Chromosome I"/>
</dbReference>
<protein>
    <submittedName>
        <fullName evidence="3">Nucleotide-binding universal stress protein, UspA family</fullName>
    </submittedName>
</protein>
<keyword evidence="4" id="KW-1185">Reference proteome</keyword>
<evidence type="ECO:0000313" key="4">
    <source>
        <dbReference type="Proteomes" id="UP000198741"/>
    </source>
</evidence>
<dbReference type="OrthoDB" id="6174426at2"/>
<evidence type="ECO:0000313" key="3">
    <source>
        <dbReference type="EMBL" id="SDP38649.1"/>
    </source>
</evidence>
<dbReference type="PANTHER" id="PTHR31964:SF113">
    <property type="entry name" value="USPA DOMAIN-CONTAINING PROTEIN"/>
    <property type="match status" value="1"/>
</dbReference>